<gene>
    <name evidence="1" type="ORF">DES43_1542</name>
</gene>
<organism evidence="1 2">
    <name type="scientific">Aquamicrobium defluvii</name>
    <dbReference type="NCBI Taxonomy" id="69279"/>
    <lineage>
        <taxon>Bacteria</taxon>
        <taxon>Pseudomonadati</taxon>
        <taxon>Pseudomonadota</taxon>
        <taxon>Alphaproteobacteria</taxon>
        <taxon>Hyphomicrobiales</taxon>
        <taxon>Phyllobacteriaceae</taxon>
        <taxon>Aquamicrobium</taxon>
    </lineage>
</organism>
<sequence length="79" mass="9201">MRIGNVSLFNRASDGSIMLASYQKPNECWRWAVSLGKRNGNRMICRAAHRTHQWHDNYNLGRWSICISRQDYHLRPAGA</sequence>
<dbReference type="RefSeq" id="WP_133676294.1">
    <property type="nucleotide sequence ID" value="NZ_SNZF01000054.1"/>
</dbReference>
<evidence type="ECO:0000313" key="1">
    <source>
        <dbReference type="EMBL" id="TDR28915.1"/>
    </source>
</evidence>
<dbReference type="AlphaFoldDB" id="A0A4R6Y0T4"/>
<reference evidence="1 2" key="1">
    <citation type="submission" date="2019-03" db="EMBL/GenBank/DDBJ databases">
        <title>Genomic Encyclopedia of Type Strains, Phase IV (KMG-IV): sequencing the most valuable type-strain genomes for metagenomic binning, comparative biology and taxonomic classification.</title>
        <authorList>
            <person name="Goeker M."/>
        </authorList>
    </citation>
    <scope>NUCLEOTIDE SEQUENCE [LARGE SCALE GENOMIC DNA]</scope>
    <source>
        <strain evidence="1 2">DSM 11603</strain>
    </source>
</reference>
<accession>A0A4R6Y0T4</accession>
<keyword evidence="2" id="KW-1185">Reference proteome</keyword>
<dbReference type="Proteomes" id="UP000294958">
    <property type="component" value="Unassembled WGS sequence"/>
</dbReference>
<evidence type="ECO:0000313" key="2">
    <source>
        <dbReference type="Proteomes" id="UP000294958"/>
    </source>
</evidence>
<name>A0A4R6Y0T4_9HYPH</name>
<protein>
    <submittedName>
        <fullName evidence="1">Uncharacterized protein</fullName>
    </submittedName>
</protein>
<dbReference type="EMBL" id="SNZF01000054">
    <property type="protein sequence ID" value="TDR28915.1"/>
    <property type="molecule type" value="Genomic_DNA"/>
</dbReference>
<proteinExistence type="predicted"/>
<comment type="caution">
    <text evidence="1">The sequence shown here is derived from an EMBL/GenBank/DDBJ whole genome shotgun (WGS) entry which is preliminary data.</text>
</comment>